<dbReference type="Pfam" id="PF00561">
    <property type="entry name" value="Abhydrolase_1"/>
    <property type="match status" value="1"/>
</dbReference>
<accession>A0ABP8AWN3</accession>
<comment type="caution">
    <text evidence="2">The sequence shown here is derived from an EMBL/GenBank/DDBJ whole genome shotgun (WGS) entry which is preliminary data.</text>
</comment>
<keyword evidence="2" id="KW-0378">Hydrolase</keyword>
<name>A0ABP8AWN3_9MICO</name>
<protein>
    <submittedName>
        <fullName evidence="2">Alpha/beta hydrolase</fullName>
    </submittedName>
</protein>
<evidence type="ECO:0000313" key="3">
    <source>
        <dbReference type="Proteomes" id="UP001500213"/>
    </source>
</evidence>
<keyword evidence="3" id="KW-1185">Reference proteome</keyword>
<evidence type="ECO:0000313" key="2">
    <source>
        <dbReference type="EMBL" id="GAA4191896.1"/>
    </source>
</evidence>
<sequence>MVAPSVGGVHIETRGEGTPLILIHGFGVDHRILLPLDAALAARGGWRRIYVDLPGMGGSPIGDVAGSEDMARALADAVREAVGDEPFAVLGNSYGGMMARRLAHDFGEQVLGLATLAGVFIATHSERTAPPRTVLHEEPGIFDGVEPRVAQGYREFAVWQSAAGLENFVDTVQPGVDSVDQAGLERIAGNYAFDVEPEDAASAPFSKPAVFITGRQDEVVGYVDAWRRLDHYPRASLLVLDAAGHNIIGEQFGLVTAAVGEWLDRVRAHALRP</sequence>
<reference evidence="3" key="1">
    <citation type="journal article" date="2019" name="Int. J. Syst. Evol. Microbiol.">
        <title>The Global Catalogue of Microorganisms (GCM) 10K type strain sequencing project: providing services to taxonomists for standard genome sequencing and annotation.</title>
        <authorList>
            <consortium name="The Broad Institute Genomics Platform"/>
            <consortium name="The Broad Institute Genome Sequencing Center for Infectious Disease"/>
            <person name="Wu L."/>
            <person name="Ma J."/>
        </authorList>
    </citation>
    <scope>NUCLEOTIDE SEQUENCE [LARGE SCALE GENOMIC DNA]</scope>
    <source>
        <strain evidence="3">JCM 17593</strain>
    </source>
</reference>
<dbReference type="Proteomes" id="UP001500213">
    <property type="component" value="Unassembled WGS sequence"/>
</dbReference>
<dbReference type="GO" id="GO:0016787">
    <property type="term" value="F:hydrolase activity"/>
    <property type="evidence" value="ECO:0007669"/>
    <property type="project" value="UniProtKB-KW"/>
</dbReference>
<feature type="domain" description="AB hydrolase-1" evidence="1">
    <location>
        <begin position="19"/>
        <end position="249"/>
    </location>
</feature>
<dbReference type="InterPro" id="IPR050266">
    <property type="entry name" value="AB_hydrolase_sf"/>
</dbReference>
<dbReference type="InterPro" id="IPR029058">
    <property type="entry name" value="AB_hydrolase_fold"/>
</dbReference>
<proteinExistence type="predicted"/>
<organism evidence="2 3">
    <name type="scientific">Gryllotalpicola kribbensis</name>
    <dbReference type="NCBI Taxonomy" id="993084"/>
    <lineage>
        <taxon>Bacteria</taxon>
        <taxon>Bacillati</taxon>
        <taxon>Actinomycetota</taxon>
        <taxon>Actinomycetes</taxon>
        <taxon>Micrococcales</taxon>
        <taxon>Microbacteriaceae</taxon>
        <taxon>Gryllotalpicola</taxon>
    </lineage>
</organism>
<dbReference type="PANTHER" id="PTHR43798">
    <property type="entry name" value="MONOACYLGLYCEROL LIPASE"/>
    <property type="match status" value="1"/>
</dbReference>
<dbReference type="SUPFAM" id="SSF53474">
    <property type="entry name" value="alpha/beta-Hydrolases"/>
    <property type="match status" value="1"/>
</dbReference>
<dbReference type="InterPro" id="IPR000073">
    <property type="entry name" value="AB_hydrolase_1"/>
</dbReference>
<dbReference type="EMBL" id="BAABBX010000015">
    <property type="protein sequence ID" value="GAA4191896.1"/>
    <property type="molecule type" value="Genomic_DNA"/>
</dbReference>
<dbReference type="Gene3D" id="3.40.50.1820">
    <property type="entry name" value="alpha/beta hydrolase"/>
    <property type="match status" value="1"/>
</dbReference>
<evidence type="ECO:0000259" key="1">
    <source>
        <dbReference type="Pfam" id="PF00561"/>
    </source>
</evidence>
<dbReference type="PANTHER" id="PTHR43798:SF6">
    <property type="entry name" value="HYDROLASE, PUTATIVE (AFU_ORTHOLOGUE AFUA_4G13070)-RELATED"/>
    <property type="match status" value="1"/>
</dbReference>
<gene>
    <name evidence="2" type="ORF">GCM10022288_23380</name>
</gene>
<dbReference type="PRINTS" id="PR00111">
    <property type="entry name" value="ABHYDROLASE"/>
</dbReference>